<dbReference type="Proteomes" id="UP001152320">
    <property type="component" value="Chromosome 16"/>
</dbReference>
<evidence type="ECO:0000313" key="3">
    <source>
        <dbReference type="EMBL" id="KAJ8027223.1"/>
    </source>
</evidence>
<evidence type="ECO:0000256" key="2">
    <source>
        <dbReference type="SAM" id="MobiDB-lite"/>
    </source>
</evidence>
<sequence>MAGKKKSKKSDKKSEEKDGEGGSKKEPQMTIREAILAYQISIKEGQMSEMMYEKKGLEEKNQRLDERRKELKEVQLQHIKTLLKQAKERDKELEDVTEVNKEQVEAALKEKWQFSKAQEQEIEDLKKEIEAKEREFEETKADVEKWLAYRDSGQQEHAMQIKLLQEELVDSQQNFEEMKGHLEKTLSLAKDEIKRSTDERLSDQKFVASEKAMTTLDKWTSQEVKDNDWLNKETELHRQEVGQLRKDVEQLERDNLEIMSKLFDCRIEDLKISRKFFLTQFQDNENLDETGVLEMDLSKLKVKKSEHLLLIIFPGELEYKSRRPQSATSKAVEDKVFSLNVAIQEEDEESWDESDDDPLDNYLSYEDEDFEQYLQLGPVELKLLQVVGESKPIHPPVKLTDEEEQAKLSAPDVWPITPNMLKDVTN</sequence>
<feature type="compositionally biased region" description="Basic residues" evidence="2">
    <location>
        <begin position="1"/>
        <end position="11"/>
    </location>
</feature>
<organism evidence="3 4">
    <name type="scientific">Holothuria leucospilota</name>
    <name type="common">Black long sea cucumber</name>
    <name type="synonym">Mertensiothuria leucospilota</name>
    <dbReference type="NCBI Taxonomy" id="206669"/>
    <lineage>
        <taxon>Eukaryota</taxon>
        <taxon>Metazoa</taxon>
        <taxon>Echinodermata</taxon>
        <taxon>Eleutherozoa</taxon>
        <taxon>Echinozoa</taxon>
        <taxon>Holothuroidea</taxon>
        <taxon>Aspidochirotacea</taxon>
        <taxon>Aspidochirotida</taxon>
        <taxon>Holothuriidae</taxon>
        <taxon>Holothuria</taxon>
    </lineage>
</organism>
<keyword evidence="1" id="KW-0175">Coiled coil</keyword>
<gene>
    <name evidence="3" type="ORF">HOLleu_32305</name>
</gene>
<protein>
    <submittedName>
        <fullName evidence="3">Coiled-coil domain-containing protein 83</fullName>
    </submittedName>
</protein>
<feature type="region of interest" description="Disordered" evidence="2">
    <location>
        <begin position="1"/>
        <end position="30"/>
    </location>
</feature>
<reference evidence="3" key="1">
    <citation type="submission" date="2021-10" db="EMBL/GenBank/DDBJ databases">
        <title>Tropical sea cucumber genome reveals ecological adaptation and Cuvierian tubules defense mechanism.</title>
        <authorList>
            <person name="Chen T."/>
        </authorList>
    </citation>
    <scope>NUCLEOTIDE SEQUENCE</scope>
    <source>
        <strain evidence="3">Nanhai2018</strain>
        <tissue evidence="3">Muscle</tissue>
    </source>
</reference>
<evidence type="ECO:0000256" key="1">
    <source>
        <dbReference type="SAM" id="Coils"/>
    </source>
</evidence>
<name>A0A9Q0YRL4_HOLLE</name>
<evidence type="ECO:0000313" key="4">
    <source>
        <dbReference type="Proteomes" id="UP001152320"/>
    </source>
</evidence>
<dbReference type="OrthoDB" id="10005859at2759"/>
<feature type="compositionally biased region" description="Basic and acidic residues" evidence="2">
    <location>
        <begin position="12"/>
        <end position="27"/>
    </location>
</feature>
<dbReference type="EMBL" id="JAIZAY010000016">
    <property type="protein sequence ID" value="KAJ8027223.1"/>
    <property type="molecule type" value="Genomic_DNA"/>
</dbReference>
<comment type="caution">
    <text evidence="3">The sequence shown here is derived from an EMBL/GenBank/DDBJ whole genome shotgun (WGS) entry which is preliminary data.</text>
</comment>
<accession>A0A9Q0YRL4</accession>
<dbReference type="InterPro" id="IPR026702">
    <property type="entry name" value="CCDC83"/>
</dbReference>
<keyword evidence="4" id="KW-1185">Reference proteome</keyword>
<dbReference type="PANTHER" id="PTHR21468:SF1">
    <property type="entry name" value="COILED-COIL DOMAIN-CONTAINING PROTEIN 83"/>
    <property type="match status" value="1"/>
</dbReference>
<dbReference type="PANTHER" id="PTHR21468">
    <property type="entry name" value="HSD9"/>
    <property type="match status" value="1"/>
</dbReference>
<feature type="coiled-coil region" evidence="1">
    <location>
        <begin position="234"/>
        <end position="261"/>
    </location>
</feature>
<proteinExistence type="predicted"/>
<feature type="coiled-coil region" evidence="1">
    <location>
        <begin position="47"/>
        <end position="181"/>
    </location>
</feature>
<dbReference type="AlphaFoldDB" id="A0A9Q0YRL4"/>